<dbReference type="Proteomes" id="UP000034022">
    <property type="component" value="Unassembled WGS sequence"/>
</dbReference>
<reference evidence="9 10" key="1">
    <citation type="journal article" date="2015" name="Nature">
        <title>rRNA introns, odd ribosomes, and small enigmatic genomes across a large radiation of phyla.</title>
        <authorList>
            <person name="Brown C.T."/>
            <person name="Hug L.A."/>
            <person name="Thomas B.C."/>
            <person name="Sharon I."/>
            <person name="Castelle C.J."/>
            <person name="Singh A."/>
            <person name="Wilkins M.J."/>
            <person name="Williams K.H."/>
            <person name="Banfield J.F."/>
        </authorList>
    </citation>
    <scope>NUCLEOTIDE SEQUENCE [LARGE SCALE GENOMIC DNA]</scope>
</reference>
<dbReference type="GO" id="GO:0006310">
    <property type="term" value="P:DNA recombination"/>
    <property type="evidence" value="ECO:0007669"/>
    <property type="project" value="InterPro"/>
</dbReference>
<gene>
    <name evidence="9" type="ORF">US91_C0002G0078</name>
</gene>
<accession>A0A0G0MB63</accession>
<organism evidence="9 10">
    <name type="scientific">Candidatus Falkowbacteria bacterium GW2011_GWE1_38_31</name>
    <dbReference type="NCBI Taxonomy" id="1618638"/>
    <lineage>
        <taxon>Bacteria</taxon>
        <taxon>Candidatus Falkowiibacteriota</taxon>
    </lineage>
</organism>
<dbReference type="Pfam" id="PF02272">
    <property type="entry name" value="DHHA1"/>
    <property type="match status" value="1"/>
</dbReference>
<dbReference type="GO" id="GO:0006281">
    <property type="term" value="P:DNA repair"/>
    <property type="evidence" value="ECO:0007669"/>
    <property type="project" value="InterPro"/>
</dbReference>
<comment type="caution">
    <text evidence="9">The sequence shown here is derived from an EMBL/GenBank/DDBJ whole genome shotgun (WGS) entry which is preliminary data.</text>
</comment>
<keyword evidence="3" id="KW-0540">Nuclease</keyword>
<proteinExistence type="inferred from homology"/>
<keyword evidence="4" id="KW-0378">Hydrolase</keyword>
<evidence type="ECO:0000256" key="1">
    <source>
        <dbReference type="ARBA" id="ARBA00005915"/>
    </source>
</evidence>
<dbReference type="InterPro" id="IPR041122">
    <property type="entry name" value="RecJ_OB"/>
</dbReference>
<feature type="domain" description="DDH" evidence="6">
    <location>
        <begin position="109"/>
        <end position="265"/>
    </location>
</feature>
<evidence type="ECO:0000313" key="9">
    <source>
        <dbReference type="EMBL" id="KKQ70999.1"/>
    </source>
</evidence>
<name>A0A0G0MB63_9BACT</name>
<evidence type="ECO:0000259" key="6">
    <source>
        <dbReference type="Pfam" id="PF01368"/>
    </source>
</evidence>
<feature type="domain" description="DHHA1" evidence="7">
    <location>
        <begin position="398"/>
        <end position="485"/>
    </location>
</feature>
<keyword evidence="5 9" id="KW-0269">Exonuclease</keyword>
<dbReference type="InterPro" id="IPR003156">
    <property type="entry name" value="DHHA1_dom"/>
</dbReference>
<feature type="domain" description="RecJ OB" evidence="8">
    <location>
        <begin position="500"/>
        <end position="606"/>
    </location>
</feature>
<dbReference type="Gene3D" id="3.90.1640.30">
    <property type="match status" value="1"/>
</dbReference>
<evidence type="ECO:0000259" key="8">
    <source>
        <dbReference type="Pfam" id="PF17768"/>
    </source>
</evidence>
<dbReference type="PANTHER" id="PTHR30255">
    <property type="entry name" value="SINGLE-STRANDED-DNA-SPECIFIC EXONUCLEASE RECJ"/>
    <property type="match status" value="1"/>
</dbReference>
<dbReference type="PATRIC" id="fig|1618638.3.peg.298"/>
<comment type="similarity">
    <text evidence="1">Belongs to the RecJ family.</text>
</comment>
<dbReference type="InterPro" id="IPR038763">
    <property type="entry name" value="DHH_sf"/>
</dbReference>
<dbReference type="SUPFAM" id="SSF64182">
    <property type="entry name" value="DHH phosphoesterases"/>
    <property type="match status" value="1"/>
</dbReference>
<sequence>MSLLKTETLKKRKYTNKTKIANSHKIQIMHRDEKKWQILPEITPELILGYPEYSKLVLQLLFNRNILDKDKIKEFLEGSFEKGLHDPFLFSSMDDAVSLIIKHIKNGNKITIYGDYDADGVTSSAILVELLRIFKADVGVYIPHRINEGYGVNKSAIDFIIENGTKLIITVDNGIRSKAEVEYAKEKGMDVIVTDHHVPPNELSDYPDCLIINPSMPAEKYPDKNLSGAGVAFKLASALVVRSTLDEKQKQALIRQMLDIAAIGTVADCVSLVGENRIIVKEGLSALDKTKRLGLLELFKVAKINLEKNMDSWNIGFQIAPRLNAAGRMDHANTSYQLLVTKNEIEAKWLAEELNGSNQRRQANTEEIFEEVLLQVDPEKDVMLVGIYNFKNNKAKEEAVWNEGVIGLVAGRISNKHYRPCLVITETDEGYKGSGRSIPGFNLIKAIEKCSNLLEKYGGHPAACGFSLKNKNIGKFIERIKSITKTELASENLQPLIRIESVLRLKEADSDLLAEVKRFEPFGQANDKPIFASYKVQIIDIMPMGFDGQHVKLKLKQDDSGLINALGFGQADRWKDLRIHHNIDIAYHLELNTFNGRTETQLKIIDIKINDVRKS</sequence>
<evidence type="ECO:0000259" key="7">
    <source>
        <dbReference type="Pfam" id="PF02272"/>
    </source>
</evidence>
<dbReference type="InterPro" id="IPR004610">
    <property type="entry name" value="RecJ"/>
</dbReference>
<dbReference type="InterPro" id="IPR001667">
    <property type="entry name" value="DDH_dom"/>
</dbReference>
<dbReference type="GO" id="GO:0008409">
    <property type="term" value="F:5'-3' exonuclease activity"/>
    <property type="evidence" value="ECO:0007669"/>
    <property type="project" value="InterPro"/>
</dbReference>
<protein>
    <recommendedName>
        <fullName evidence="2">Single-stranded-DNA-specific exonuclease RecJ</fullName>
    </recommendedName>
</protein>
<dbReference type="InterPro" id="IPR051673">
    <property type="entry name" value="SSDNA_exonuclease_RecJ"/>
</dbReference>
<evidence type="ECO:0000256" key="4">
    <source>
        <dbReference type="ARBA" id="ARBA00022801"/>
    </source>
</evidence>
<dbReference type="EMBL" id="LBUU01000002">
    <property type="protein sequence ID" value="KKQ70999.1"/>
    <property type="molecule type" value="Genomic_DNA"/>
</dbReference>
<evidence type="ECO:0000256" key="2">
    <source>
        <dbReference type="ARBA" id="ARBA00019841"/>
    </source>
</evidence>
<dbReference type="Pfam" id="PF17768">
    <property type="entry name" value="RecJ_OB"/>
    <property type="match status" value="1"/>
</dbReference>
<evidence type="ECO:0000256" key="5">
    <source>
        <dbReference type="ARBA" id="ARBA00022839"/>
    </source>
</evidence>
<dbReference type="AlphaFoldDB" id="A0A0G0MB63"/>
<dbReference type="PANTHER" id="PTHR30255:SF2">
    <property type="entry name" value="SINGLE-STRANDED-DNA-SPECIFIC EXONUCLEASE RECJ"/>
    <property type="match status" value="1"/>
</dbReference>
<dbReference type="Gene3D" id="3.10.310.30">
    <property type="match status" value="1"/>
</dbReference>
<evidence type="ECO:0000256" key="3">
    <source>
        <dbReference type="ARBA" id="ARBA00022722"/>
    </source>
</evidence>
<evidence type="ECO:0000313" key="10">
    <source>
        <dbReference type="Proteomes" id="UP000034022"/>
    </source>
</evidence>
<dbReference type="Pfam" id="PF01368">
    <property type="entry name" value="DHH"/>
    <property type="match status" value="1"/>
</dbReference>
<dbReference type="GO" id="GO:0003676">
    <property type="term" value="F:nucleic acid binding"/>
    <property type="evidence" value="ECO:0007669"/>
    <property type="project" value="InterPro"/>
</dbReference>
<dbReference type="NCBIfam" id="TIGR00644">
    <property type="entry name" value="recJ"/>
    <property type="match status" value="1"/>
</dbReference>